<feature type="binding site" evidence="10">
    <location>
        <position position="277"/>
    </location>
    <ligand>
        <name>L-citrulline</name>
        <dbReference type="ChEBI" id="CHEBI:57743"/>
    </ligand>
</feature>
<protein>
    <recommendedName>
        <fullName evidence="3 10">Argininosuccinate synthase</fullName>
        <ecNumber evidence="3 10">6.3.4.5</ecNumber>
    </recommendedName>
    <alternativeName>
        <fullName evidence="10">Citrulline--aspartate ligase</fullName>
    </alternativeName>
</protein>
<dbReference type="GO" id="GO:0006526">
    <property type="term" value="P:L-arginine biosynthetic process"/>
    <property type="evidence" value="ECO:0007669"/>
    <property type="project" value="UniProtKB-UniRule"/>
</dbReference>
<dbReference type="EMBL" id="PYGI01000002">
    <property type="protein sequence ID" value="PSL16308.1"/>
    <property type="molecule type" value="Genomic_DNA"/>
</dbReference>
<sequence>MSDIKKVVLAYSGGLDTSVIVRWLQDTYNCEVVTFTADLGQGEEVEPARAKAEALGVKEIYIEDLREEFVRDFVFPMFRANTIYEGEYLLGTSIARPLIAKRLIEIANETGADAISHGATGKGNDQVRFELGAYALKPGVKVIAPWREWDLTSRETLMKYCEERNIPVDFSSSKKKSPYSMDANLLHISYEGGILEDPWAEAEDDMWRWSVSPEQAPDEATYLTLTYSKGDIVAIDGQEMSPATVLEYLNKVGGANGVGRLDIVENRFVGMKSRGCYETPGGTIMLKAHRAIESLTLDREAAHLKDELMPRYAKVIYNGFWWSEERKMLQQMIDFSQRNVNGDVRVKLYKGSVSAVGRRSEDSLFDESIATFEDDAGSYDQKDAEGFIKLNALRMRIAASKGRNLLDD</sequence>
<comment type="subunit">
    <text evidence="2 10">Homotetramer.</text>
</comment>
<dbReference type="PROSITE" id="PS00564">
    <property type="entry name" value="ARGININOSUCCIN_SYN_1"/>
    <property type="match status" value="1"/>
</dbReference>
<dbReference type="PROSITE" id="PS00565">
    <property type="entry name" value="ARGININOSUCCIN_SYN_2"/>
    <property type="match status" value="1"/>
</dbReference>
<dbReference type="InterPro" id="IPR018223">
    <property type="entry name" value="Arginosuc_synth_CS"/>
</dbReference>
<evidence type="ECO:0000256" key="8">
    <source>
        <dbReference type="ARBA" id="ARBA00022741"/>
    </source>
</evidence>
<comment type="pathway">
    <text evidence="1 10">Amino-acid biosynthesis; L-arginine biosynthesis; L-arginine from L-ornithine and carbamoyl phosphate: step 2/3.</text>
</comment>
<keyword evidence="8 10" id="KW-0547">Nucleotide-binding</keyword>
<feature type="binding site" evidence="10">
    <location>
        <position position="37"/>
    </location>
    <ligand>
        <name>ATP</name>
        <dbReference type="ChEBI" id="CHEBI:30616"/>
    </ligand>
</feature>
<comment type="subcellular location">
    <subcellularLocation>
        <location evidence="10">Cytoplasm</location>
    </subcellularLocation>
</comment>
<dbReference type="SUPFAM" id="SSF69864">
    <property type="entry name" value="Argininosuccinate synthetase, C-terminal domain"/>
    <property type="match status" value="1"/>
</dbReference>
<dbReference type="InterPro" id="IPR024074">
    <property type="entry name" value="AS_cat/multimer_dom_body"/>
</dbReference>
<dbReference type="GO" id="GO:0005524">
    <property type="term" value="F:ATP binding"/>
    <property type="evidence" value="ECO:0007669"/>
    <property type="project" value="UniProtKB-UniRule"/>
</dbReference>
<feature type="binding site" evidence="10">
    <location>
        <position position="265"/>
    </location>
    <ligand>
        <name>L-citrulline</name>
        <dbReference type="ChEBI" id="CHEBI:57743"/>
    </ligand>
</feature>
<evidence type="ECO:0000256" key="4">
    <source>
        <dbReference type="ARBA" id="ARBA00022490"/>
    </source>
</evidence>
<dbReference type="RefSeq" id="WP_106590515.1">
    <property type="nucleotide sequence ID" value="NZ_PYGI01000002.1"/>
</dbReference>
<evidence type="ECO:0000313" key="13">
    <source>
        <dbReference type="EMBL" id="PSL16308.1"/>
    </source>
</evidence>
<dbReference type="Gene3D" id="3.40.50.620">
    <property type="entry name" value="HUPs"/>
    <property type="match status" value="1"/>
</dbReference>
<dbReference type="InterPro" id="IPR048268">
    <property type="entry name" value="Arginosuc_syn_C"/>
</dbReference>
<dbReference type="PANTHER" id="PTHR11587">
    <property type="entry name" value="ARGININOSUCCINATE SYNTHASE"/>
    <property type="match status" value="1"/>
</dbReference>
<keyword evidence="9 10" id="KW-0067">ATP-binding</keyword>
<reference evidence="13 14" key="1">
    <citation type="submission" date="2018-03" db="EMBL/GenBank/DDBJ databases">
        <title>Genomic Encyclopedia of Archaeal and Bacterial Type Strains, Phase II (KMG-II): from individual species to whole genera.</title>
        <authorList>
            <person name="Goeker M."/>
        </authorList>
    </citation>
    <scope>NUCLEOTIDE SEQUENCE [LARGE SCALE GENOMIC DNA]</scope>
    <source>
        <strain evidence="13 14">DSM 17586</strain>
    </source>
</reference>
<dbReference type="Proteomes" id="UP000242133">
    <property type="component" value="Unassembled WGS sequence"/>
</dbReference>
<dbReference type="GO" id="GO:0000050">
    <property type="term" value="P:urea cycle"/>
    <property type="evidence" value="ECO:0007669"/>
    <property type="project" value="TreeGrafter"/>
</dbReference>
<dbReference type="FunFam" id="3.90.1260.10:FF:000007">
    <property type="entry name" value="Argininosuccinate synthase"/>
    <property type="match status" value="1"/>
</dbReference>
<feature type="binding site" evidence="10">
    <location>
        <position position="125"/>
    </location>
    <ligand>
        <name>L-aspartate</name>
        <dbReference type="ChEBI" id="CHEBI:29991"/>
    </ligand>
</feature>
<dbReference type="UniPathway" id="UPA00068">
    <property type="reaction ID" value="UER00113"/>
</dbReference>
<dbReference type="InterPro" id="IPR001518">
    <property type="entry name" value="Arginosuc_synth"/>
</dbReference>
<dbReference type="OrthoDB" id="9801641at2"/>
<evidence type="ECO:0000256" key="2">
    <source>
        <dbReference type="ARBA" id="ARBA00011881"/>
    </source>
</evidence>
<evidence type="ECO:0000259" key="12">
    <source>
        <dbReference type="Pfam" id="PF20979"/>
    </source>
</evidence>
<feature type="binding site" evidence="10">
    <location>
        <position position="128"/>
    </location>
    <ligand>
        <name>L-citrulline</name>
        <dbReference type="ChEBI" id="CHEBI:57743"/>
    </ligand>
</feature>
<dbReference type="GO" id="GO:0005737">
    <property type="term" value="C:cytoplasm"/>
    <property type="evidence" value="ECO:0007669"/>
    <property type="project" value="UniProtKB-SubCell"/>
</dbReference>
<dbReference type="InterPro" id="IPR014729">
    <property type="entry name" value="Rossmann-like_a/b/a_fold"/>
</dbReference>
<evidence type="ECO:0000256" key="7">
    <source>
        <dbReference type="ARBA" id="ARBA00022605"/>
    </source>
</evidence>
<keyword evidence="7 10" id="KW-0028">Amino-acid biosynthesis</keyword>
<feature type="domain" description="Arginosuccinate synthase C-terminal" evidence="12">
    <location>
        <begin position="179"/>
        <end position="397"/>
    </location>
</feature>
<dbReference type="FunFam" id="1.20.5.470:FF:000001">
    <property type="entry name" value="Argininosuccinate synthase"/>
    <property type="match status" value="1"/>
</dbReference>
<feature type="binding site" evidence="10">
    <location>
        <position position="180"/>
    </location>
    <ligand>
        <name>L-citrulline</name>
        <dbReference type="ChEBI" id="CHEBI:57743"/>
    </ligand>
</feature>
<keyword evidence="4 10" id="KW-0963">Cytoplasm</keyword>
<proteinExistence type="inferred from homology"/>
<name>A0A2P8F3L3_9GAMM</name>
<comment type="caution">
    <text evidence="13">The sequence shown here is derived from an EMBL/GenBank/DDBJ whole genome shotgun (WGS) entry which is preliminary data.</text>
</comment>
<keyword evidence="14" id="KW-1185">Reference proteome</keyword>
<dbReference type="Pfam" id="PF00764">
    <property type="entry name" value="Arginosuc_synth"/>
    <property type="match status" value="1"/>
</dbReference>
<dbReference type="CDD" id="cd01999">
    <property type="entry name" value="ASS"/>
    <property type="match status" value="1"/>
</dbReference>
<dbReference type="Gene3D" id="1.20.5.470">
    <property type="entry name" value="Single helix bin"/>
    <property type="match status" value="1"/>
</dbReference>
<evidence type="ECO:0000256" key="3">
    <source>
        <dbReference type="ARBA" id="ARBA00012286"/>
    </source>
</evidence>
<feature type="binding site" evidence="10">
    <location>
        <position position="93"/>
    </location>
    <ligand>
        <name>L-citrulline</name>
        <dbReference type="ChEBI" id="CHEBI:57743"/>
    </ligand>
</feature>
<comment type="catalytic activity">
    <reaction evidence="10">
        <text>L-citrulline + L-aspartate + ATP = 2-(N(omega)-L-arginino)succinate + AMP + diphosphate + H(+)</text>
        <dbReference type="Rhea" id="RHEA:10932"/>
        <dbReference type="ChEBI" id="CHEBI:15378"/>
        <dbReference type="ChEBI" id="CHEBI:29991"/>
        <dbReference type="ChEBI" id="CHEBI:30616"/>
        <dbReference type="ChEBI" id="CHEBI:33019"/>
        <dbReference type="ChEBI" id="CHEBI:57472"/>
        <dbReference type="ChEBI" id="CHEBI:57743"/>
        <dbReference type="ChEBI" id="CHEBI:456215"/>
        <dbReference type="EC" id="6.3.4.5"/>
    </reaction>
</comment>
<dbReference type="HAMAP" id="MF_00005">
    <property type="entry name" value="Arg_succ_synth_type1"/>
    <property type="match status" value="1"/>
</dbReference>
<gene>
    <name evidence="10" type="primary">argG</name>
    <name evidence="13" type="ORF">CLV44_102233</name>
</gene>
<feature type="binding site" evidence="10">
    <location>
        <position position="120"/>
    </location>
    <ligand>
        <name>L-aspartate</name>
        <dbReference type="ChEBI" id="CHEBI:29991"/>
    </ligand>
</feature>
<dbReference type="FunFam" id="3.40.50.620:FF:000019">
    <property type="entry name" value="Argininosuccinate synthase"/>
    <property type="match status" value="1"/>
</dbReference>
<dbReference type="GO" id="GO:0004055">
    <property type="term" value="F:argininosuccinate synthase activity"/>
    <property type="evidence" value="ECO:0007669"/>
    <property type="project" value="UniProtKB-UniRule"/>
</dbReference>
<keyword evidence="6 10" id="KW-0436">Ligase</keyword>
<evidence type="ECO:0000256" key="10">
    <source>
        <dbReference type="HAMAP-Rule" id="MF_00005"/>
    </source>
</evidence>
<dbReference type="InterPro" id="IPR023434">
    <property type="entry name" value="Arginosuc_synth_type_1_subfam"/>
</dbReference>
<feature type="domain" description="Arginosuccinate synthase-like N-terminal" evidence="11">
    <location>
        <begin position="6"/>
        <end position="167"/>
    </location>
</feature>
<organism evidence="13 14">
    <name type="scientific">Marinobacterium halophilum</name>
    <dbReference type="NCBI Taxonomy" id="267374"/>
    <lineage>
        <taxon>Bacteria</taxon>
        <taxon>Pseudomonadati</taxon>
        <taxon>Pseudomonadota</taxon>
        <taxon>Gammaproteobacteria</taxon>
        <taxon>Oceanospirillales</taxon>
        <taxon>Oceanospirillaceae</taxon>
        <taxon>Marinobacterium</taxon>
    </lineage>
</organism>
<keyword evidence="5 10" id="KW-0055">Arginine biosynthesis</keyword>
<dbReference type="EC" id="6.3.4.5" evidence="3 10"/>
<dbReference type="PANTHER" id="PTHR11587:SF2">
    <property type="entry name" value="ARGININOSUCCINATE SYNTHASE"/>
    <property type="match status" value="1"/>
</dbReference>
<feature type="binding site" evidence="10">
    <location>
        <position position="88"/>
    </location>
    <ligand>
        <name>L-citrulline</name>
        <dbReference type="ChEBI" id="CHEBI:57743"/>
    </ligand>
</feature>
<evidence type="ECO:0000256" key="9">
    <source>
        <dbReference type="ARBA" id="ARBA00022840"/>
    </source>
</evidence>
<dbReference type="Gene3D" id="3.90.1260.10">
    <property type="entry name" value="Argininosuccinate synthetase, chain A, domain 2"/>
    <property type="match status" value="1"/>
</dbReference>
<evidence type="ECO:0000256" key="6">
    <source>
        <dbReference type="ARBA" id="ARBA00022598"/>
    </source>
</evidence>
<dbReference type="Pfam" id="PF20979">
    <property type="entry name" value="Arginosuc_syn_C"/>
    <property type="match status" value="1"/>
</dbReference>
<accession>A0A2P8F3L3</accession>
<dbReference type="GO" id="GO:0000053">
    <property type="term" value="P:argininosuccinate metabolic process"/>
    <property type="evidence" value="ECO:0007669"/>
    <property type="project" value="TreeGrafter"/>
</dbReference>
<feature type="binding site" evidence="10">
    <location>
        <begin position="10"/>
        <end position="18"/>
    </location>
    <ligand>
        <name>ATP</name>
        <dbReference type="ChEBI" id="CHEBI:30616"/>
    </ligand>
</feature>
<dbReference type="SUPFAM" id="SSF52402">
    <property type="entry name" value="Adenine nucleotide alpha hydrolases-like"/>
    <property type="match status" value="1"/>
</dbReference>
<dbReference type="NCBIfam" id="TIGR00032">
    <property type="entry name" value="argG"/>
    <property type="match status" value="1"/>
</dbReference>
<evidence type="ECO:0000313" key="14">
    <source>
        <dbReference type="Proteomes" id="UP000242133"/>
    </source>
</evidence>
<feature type="binding site" evidence="10">
    <location>
        <position position="118"/>
    </location>
    <ligand>
        <name>ATP</name>
        <dbReference type="ChEBI" id="CHEBI:30616"/>
    </ligand>
</feature>
<dbReference type="AlphaFoldDB" id="A0A2P8F3L3"/>
<dbReference type="InterPro" id="IPR048267">
    <property type="entry name" value="Arginosuc_syn_N"/>
</dbReference>
<comment type="similarity">
    <text evidence="10">Belongs to the argininosuccinate synthase family. Type 1 subfamily.</text>
</comment>
<feature type="binding site" evidence="10">
    <location>
        <position position="189"/>
    </location>
    <ligand>
        <name>L-citrulline</name>
        <dbReference type="ChEBI" id="CHEBI:57743"/>
    </ligand>
</feature>
<evidence type="ECO:0000259" key="11">
    <source>
        <dbReference type="Pfam" id="PF00764"/>
    </source>
</evidence>
<evidence type="ECO:0000256" key="1">
    <source>
        <dbReference type="ARBA" id="ARBA00004967"/>
    </source>
</evidence>
<feature type="binding site" evidence="10">
    <location>
        <position position="124"/>
    </location>
    <ligand>
        <name>L-citrulline</name>
        <dbReference type="ChEBI" id="CHEBI:57743"/>
    </ligand>
</feature>
<dbReference type="NCBIfam" id="NF001770">
    <property type="entry name" value="PRK00509.1"/>
    <property type="match status" value="1"/>
</dbReference>
<feature type="binding site" evidence="10">
    <location>
        <position position="124"/>
    </location>
    <ligand>
        <name>L-aspartate</name>
        <dbReference type="ChEBI" id="CHEBI:29991"/>
    </ligand>
</feature>
<evidence type="ECO:0000256" key="5">
    <source>
        <dbReference type="ARBA" id="ARBA00022571"/>
    </source>
</evidence>